<dbReference type="AlphaFoldDB" id="B0DEZ2"/>
<organism evidence="2">
    <name type="scientific">Laccaria bicolor (strain S238N-H82 / ATCC MYA-4686)</name>
    <name type="common">Bicoloured deceiver</name>
    <name type="synonym">Laccaria laccata var. bicolor</name>
    <dbReference type="NCBI Taxonomy" id="486041"/>
    <lineage>
        <taxon>Eukaryota</taxon>
        <taxon>Fungi</taxon>
        <taxon>Dikarya</taxon>
        <taxon>Basidiomycota</taxon>
        <taxon>Agaricomycotina</taxon>
        <taxon>Agaricomycetes</taxon>
        <taxon>Agaricomycetidae</taxon>
        <taxon>Agaricales</taxon>
        <taxon>Agaricineae</taxon>
        <taxon>Hydnangiaceae</taxon>
        <taxon>Laccaria</taxon>
    </lineage>
</organism>
<proteinExistence type="predicted"/>
<dbReference type="HOGENOM" id="CLU_416816_0_0_1"/>
<dbReference type="Proteomes" id="UP000001194">
    <property type="component" value="Unassembled WGS sequence"/>
</dbReference>
<name>B0DEZ2_LACBS</name>
<evidence type="ECO:0000313" key="2">
    <source>
        <dbReference type="Proteomes" id="UP000001194"/>
    </source>
</evidence>
<dbReference type="KEGG" id="lbc:LACBIDRAFT_328483"/>
<dbReference type="InParanoid" id="B0DEZ2"/>
<gene>
    <name evidence="1" type="ORF">LACBIDRAFT_328483</name>
</gene>
<dbReference type="RefSeq" id="XP_001882479.1">
    <property type="nucleotide sequence ID" value="XM_001882444.1"/>
</dbReference>
<sequence length="658" mass="73915">MAQTILSERKIRMRRSGWMLGMARTSPTWKCPKAVFRRTHQANMKVDTMFRDIWCAAGVLQCRRYSSSNRSYSTLYKIMQLYLSLDLDRLSGGRVDLRYGSSLGGMFGALLILFEELAWKNQNNLAFVKAFPKNSFTLRILLFVRPATERKLDDTFFKGYMRSQASPRHATSLTIVAPIMLVTILRSFSFAMTLVLLPASFEASQPGATTYVYMTRILKIAINNMVIAPRSVNHPQNSSLMLAPLLPPELLDIVMGCLLDDDNSLKSASLVCRFFVAPSQSRLFSIISLRPPPHKKRHLSGCRMFGAHIPTNSKEGFKSSIEAFSRVIAASPHLLGYVRCLHLHGSPYPLVPRLPPNHTDWLNSQSPHLMTFLPRIAPRLKGFGMHLVDCKTLLPDVMEAIAGVFESGLLTSITLIDTTNLPVSVLASCERLQHLNLQVEGCWASAALAACRVSKRCQSKRPLISLKLRNSRSEWFSRDDCIFDISRLRFLDLFGQLDFARVCEICSGSLRVLHMEAKYLPDVFVASNDINSFIVLEKAYFHLSAGASTQAPISILFSEMDSILADGTQENLPALQSVTILVDCNQRYKYKVIGMIMKRMRLLRKMGIWSADTDGMVGMYELQTPRTEDGDEGGGVKAVGVVVLRVLVKRIERRRSVE</sequence>
<keyword evidence="2" id="KW-1185">Reference proteome</keyword>
<dbReference type="OrthoDB" id="2788229at2759"/>
<evidence type="ECO:0000313" key="1">
    <source>
        <dbReference type="EMBL" id="EDR06632.1"/>
    </source>
</evidence>
<protein>
    <submittedName>
        <fullName evidence="1">Predicted protein</fullName>
    </submittedName>
</protein>
<dbReference type="GeneID" id="6078276"/>
<reference evidence="1 2" key="1">
    <citation type="journal article" date="2008" name="Nature">
        <title>The genome of Laccaria bicolor provides insights into mycorrhizal symbiosis.</title>
        <authorList>
            <person name="Martin F."/>
            <person name="Aerts A."/>
            <person name="Ahren D."/>
            <person name="Brun A."/>
            <person name="Danchin E.G.J."/>
            <person name="Duchaussoy F."/>
            <person name="Gibon J."/>
            <person name="Kohler A."/>
            <person name="Lindquist E."/>
            <person name="Pereda V."/>
            <person name="Salamov A."/>
            <person name="Shapiro H.J."/>
            <person name="Wuyts J."/>
            <person name="Blaudez D."/>
            <person name="Buee M."/>
            <person name="Brokstein P."/>
            <person name="Canbaeck B."/>
            <person name="Cohen D."/>
            <person name="Courty P.E."/>
            <person name="Coutinho P.M."/>
            <person name="Delaruelle C."/>
            <person name="Detter J.C."/>
            <person name="Deveau A."/>
            <person name="DiFazio S."/>
            <person name="Duplessis S."/>
            <person name="Fraissinet-Tachet L."/>
            <person name="Lucic E."/>
            <person name="Frey-Klett P."/>
            <person name="Fourrey C."/>
            <person name="Feussner I."/>
            <person name="Gay G."/>
            <person name="Grimwood J."/>
            <person name="Hoegger P.J."/>
            <person name="Jain P."/>
            <person name="Kilaru S."/>
            <person name="Labbe J."/>
            <person name="Lin Y.C."/>
            <person name="Legue V."/>
            <person name="Le Tacon F."/>
            <person name="Marmeisse R."/>
            <person name="Melayah D."/>
            <person name="Montanini B."/>
            <person name="Muratet M."/>
            <person name="Nehls U."/>
            <person name="Niculita-Hirzel H."/>
            <person name="Oudot-Le Secq M.P."/>
            <person name="Peter M."/>
            <person name="Quesneville H."/>
            <person name="Rajashekar B."/>
            <person name="Reich M."/>
            <person name="Rouhier N."/>
            <person name="Schmutz J."/>
            <person name="Yin T."/>
            <person name="Chalot M."/>
            <person name="Henrissat B."/>
            <person name="Kuees U."/>
            <person name="Lucas S."/>
            <person name="Van de Peer Y."/>
            <person name="Podila G.K."/>
            <person name="Polle A."/>
            <person name="Pukkila P.J."/>
            <person name="Richardson P.M."/>
            <person name="Rouze P."/>
            <person name="Sanders I.R."/>
            <person name="Stajich J.E."/>
            <person name="Tunlid A."/>
            <person name="Tuskan G."/>
            <person name="Grigoriev I.V."/>
        </authorList>
    </citation>
    <scope>NUCLEOTIDE SEQUENCE [LARGE SCALE GENOMIC DNA]</scope>
    <source>
        <strain evidence="2">S238N-H82 / ATCC MYA-4686</strain>
    </source>
</reference>
<accession>B0DEZ2</accession>
<dbReference type="EMBL" id="DS547107">
    <property type="protein sequence ID" value="EDR06632.1"/>
    <property type="molecule type" value="Genomic_DNA"/>
</dbReference>